<organism evidence="8 9">
    <name type="scientific">Aspergillus ellipticus CBS 707.79</name>
    <dbReference type="NCBI Taxonomy" id="1448320"/>
    <lineage>
        <taxon>Eukaryota</taxon>
        <taxon>Fungi</taxon>
        <taxon>Dikarya</taxon>
        <taxon>Ascomycota</taxon>
        <taxon>Pezizomycotina</taxon>
        <taxon>Eurotiomycetes</taxon>
        <taxon>Eurotiomycetidae</taxon>
        <taxon>Eurotiales</taxon>
        <taxon>Aspergillaceae</taxon>
        <taxon>Aspergillus</taxon>
        <taxon>Aspergillus subgen. Circumdati</taxon>
    </lineage>
</organism>
<dbReference type="SUPFAM" id="SSF53448">
    <property type="entry name" value="Nucleotide-diphospho-sugar transferases"/>
    <property type="match status" value="1"/>
</dbReference>
<dbReference type="PANTHER" id="PTHR43867:SF7">
    <property type="entry name" value="CELLULOSE SYNTHASE (EUROFUNG)"/>
    <property type="match status" value="1"/>
</dbReference>
<dbReference type="Proteomes" id="UP000247810">
    <property type="component" value="Unassembled WGS sequence"/>
</dbReference>
<evidence type="ECO:0000313" key="9">
    <source>
        <dbReference type="Proteomes" id="UP000247810"/>
    </source>
</evidence>
<evidence type="ECO:0000313" key="8">
    <source>
        <dbReference type="EMBL" id="PYH89206.1"/>
    </source>
</evidence>
<dbReference type="Pfam" id="PF13641">
    <property type="entry name" value="Glyco_tranf_2_3"/>
    <property type="match status" value="1"/>
</dbReference>
<accession>A0A319CVB6</accession>
<feature type="transmembrane region" description="Helical" evidence="7">
    <location>
        <begin position="598"/>
        <end position="614"/>
    </location>
</feature>
<evidence type="ECO:0000256" key="2">
    <source>
        <dbReference type="ARBA" id="ARBA00022676"/>
    </source>
</evidence>
<dbReference type="GO" id="GO:0016757">
    <property type="term" value="F:glycosyltransferase activity"/>
    <property type="evidence" value="ECO:0007669"/>
    <property type="project" value="UniProtKB-KW"/>
</dbReference>
<dbReference type="InterPro" id="IPR029044">
    <property type="entry name" value="Nucleotide-diphossugar_trans"/>
</dbReference>
<evidence type="ECO:0000256" key="3">
    <source>
        <dbReference type="ARBA" id="ARBA00022679"/>
    </source>
</evidence>
<feature type="transmembrane region" description="Helical" evidence="7">
    <location>
        <begin position="535"/>
        <end position="554"/>
    </location>
</feature>
<dbReference type="GO" id="GO:0016020">
    <property type="term" value="C:membrane"/>
    <property type="evidence" value="ECO:0007669"/>
    <property type="project" value="UniProtKB-SubCell"/>
</dbReference>
<dbReference type="EMBL" id="KZ826043">
    <property type="protein sequence ID" value="PYH89206.1"/>
    <property type="molecule type" value="Genomic_DNA"/>
</dbReference>
<keyword evidence="5 7" id="KW-1133">Transmembrane helix</keyword>
<dbReference type="CDD" id="cd06421">
    <property type="entry name" value="CESA_CelA_like"/>
    <property type="match status" value="1"/>
</dbReference>
<keyword evidence="9" id="KW-1185">Reference proteome</keyword>
<name>A0A319CVB6_9EURO</name>
<dbReference type="OrthoDB" id="72851at2759"/>
<reference evidence="8 9" key="1">
    <citation type="submission" date="2018-02" db="EMBL/GenBank/DDBJ databases">
        <title>The genomes of Aspergillus section Nigri reveals drivers in fungal speciation.</title>
        <authorList>
            <consortium name="DOE Joint Genome Institute"/>
            <person name="Vesth T.C."/>
            <person name="Nybo J."/>
            <person name="Theobald S."/>
            <person name="Brandl J."/>
            <person name="Frisvad J.C."/>
            <person name="Nielsen K.F."/>
            <person name="Lyhne E.K."/>
            <person name="Kogle M.E."/>
            <person name="Kuo A."/>
            <person name="Riley R."/>
            <person name="Clum A."/>
            <person name="Nolan M."/>
            <person name="Lipzen A."/>
            <person name="Salamov A."/>
            <person name="Henrissat B."/>
            <person name="Wiebenga A."/>
            <person name="De vries R.P."/>
            <person name="Grigoriev I.V."/>
            <person name="Mortensen U.H."/>
            <person name="Andersen M.R."/>
            <person name="Baker S.E."/>
        </authorList>
    </citation>
    <scope>NUCLEOTIDE SEQUENCE [LARGE SCALE GENOMIC DNA]</scope>
    <source>
        <strain evidence="8 9">CBS 707.79</strain>
    </source>
</reference>
<dbReference type="Gene3D" id="3.90.550.10">
    <property type="entry name" value="Spore Coat Polysaccharide Biosynthesis Protein SpsA, Chain A"/>
    <property type="match status" value="1"/>
</dbReference>
<evidence type="ECO:0000256" key="5">
    <source>
        <dbReference type="ARBA" id="ARBA00022989"/>
    </source>
</evidence>
<evidence type="ECO:0000256" key="7">
    <source>
        <dbReference type="SAM" id="Phobius"/>
    </source>
</evidence>
<dbReference type="InterPro" id="IPR050321">
    <property type="entry name" value="Glycosyltr_2/OpgH_subfam"/>
</dbReference>
<dbReference type="STRING" id="1448320.A0A319CVB6"/>
<feature type="transmembrane region" description="Helical" evidence="7">
    <location>
        <begin position="493"/>
        <end position="515"/>
    </location>
</feature>
<sequence>MSAERIYEIQELPADCRILSGQQHRRALYAVAHAALWTCNLYFVVRLALCFSHRHSHWRIWGTLLVEAILAYMSRRDQQLTVAAGQDPPGHPRRRLRLLGTQDLPRVDVLVPCCGEPEEVILDTVRAACSMDYPASRFRVLVLDDGASAVLAASVSGLRAQWPHLCYHTRGQQSGQVFAKAGNLNYALSALQDKVQPDFCAVFDADSIPMPNFLRATLPHLLRNPQAALLTTRQYFYNLPPGDPLSQSRLHFYACENAALDVCGLARDAGSGALFRRQIIVDAGGYPTYSFSEDWQLSLVLQGLGHSTIQVQEPLQYGLVPTSLDGHIAQRNRWHIGHSQQIRALLPPASHALPRPLQWRIAWNGTSILAGSLGCLLAFGAVPILLASGGELIPAASPVLVQTQLVLAVLHLALTWTYGCLQSAYTGFQASPFAHLENIWIAGAQLQAVARFHLLASRPKGSFVTGSSANAWNRSSAPSALQKLYHNLWHNGIAYSILLLLTTFTAVACSVWSVTTTPGPDRALSLLTTVAWPPMLHILYLAVVSYWAPVSYILNPPLYPDRKLGLVPSPSGVALPTRLIQEDVLPQGKPSVGFRRRCVVVAIVLVSLVGAASML</sequence>
<evidence type="ECO:0000256" key="1">
    <source>
        <dbReference type="ARBA" id="ARBA00004141"/>
    </source>
</evidence>
<dbReference type="PANTHER" id="PTHR43867">
    <property type="entry name" value="CELLULOSE SYNTHASE CATALYTIC SUBUNIT A [UDP-FORMING]"/>
    <property type="match status" value="1"/>
</dbReference>
<comment type="subcellular location">
    <subcellularLocation>
        <location evidence="1">Membrane</location>
        <topology evidence="1">Multi-pass membrane protein</topology>
    </subcellularLocation>
</comment>
<gene>
    <name evidence="8" type="ORF">BO71DRAFT_390142</name>
</gene>
<keyword evidence="4 7" id="KW-0812">Transmembrane</keyword>
<feature type="transmembrane region" description="Helical" evidence="7">
    <location>
        <begin position="361"/>
        <end position="387"/>
    </location>
</feature>
<dbReference type="AlphaFoldDB" id="A0A319CVB6"/>
<keyword evidence="2" id="KW-0328">Glycosyltransferase</keyword>
<dbReference type="VEuPathDB" id="FungiDB:BO71DRAFT_390142"/>
<evidence type="ECO:0000256" key="4">
    <source>
        <dbReference type="ARBA" id="ARBA00022692"/>
    </source>
</evidence>
<evidence type="ECO:0000256" key="6">
    <source>
        <dbReference type="ARBA" id="ARBA00023136"/>
    </source>
</evidence>
<proteinExistence type="predicted"/>
<keyword evidence="6 7" id="KW-0472">Membrane</keyword>
<keyword evidence="3 8" id="KW-0808">Transferase</keyword>
<feature type="transmembrane region" description="Helical" evidence="7">
    <location>
        <begin position="399"/>
        <end position="421"/>
    </location>
</feature>
<protein>
    <submittedName>
        <fullName evidence="8">Glycosyl transferase</fullName>
    </submittedName>
</protein>